<comment type="caution">
    <text evidence="1">The sequence shown here is derived from an EMBL/GenBank/DDBJ whole genome shotgun (WGS) entry which is preliminary data.</text>
</comment>
<proteinExistence type="predicted"/>
<evidence type="ECO:0008006" key="3">
    <source>
        <dbReference type="Google" id="ProtNLM"/>
    </source>
</evidence>
<protein>
    <recommendedName>
        <fullName evidence="3">Reverse transcriptase domain-containing protein</fullName>
    </recommendedName>
</protein>
<reference evidence="1 2" key="1">
    <citation type="journal article" date="2019" name="Genome Biol. Evol.">
        <title>Insights into the evolution of the New World diploid cottons (Gossypium, subgenus Houzingenia) based on genome sequencing.</title>
        <authorList>
            <person name="Grover C.E."/>
            <person name="Arick M.A. 2nd"/>
            <person name="Thrash A."/>
            <person name="Conover J.L."/>
            <person name="Sanders W.S."/>
            <person name="Peterson D.G."/>
            <person name="Frelichowski J.E."/>
            <person name="Scheffler J.A."/>
            <person name="Scheffler B.E."/>
            <person name="Wendel J.F."/>
        </authorList>
    </citation>
    <scope>NUCLEOTIDE SEQUENCE [LARGE SCALE GENOMIC DNA]</scope>
    <source>
        <strain evidence="1">0</strain>
        <tissue evidence="1">Leaf</tissue>
    </source>
</reference>
<dbReference type="Proteomes" id="UP000593560">
    <property type="component" value="Unassembled WGS sequence"/>
</dbReference>
<gene>
    <name evidence="1" type="ORF">Gohar_001491</name>
</gene>
<name>A0A7J9I5L6_9ROSI</name>
<evidence type="ECO:0000313" key="1">
    <source>
        <dbReference type="EMBL" id="MBA0816874.1"/>
    </source>
</evidence>
<dbReference type="EMBL" id="JABFAD010000013">
    <property type="protein sequence ID" value="MBA0816874.1"/>
    <property type="molecule type" value="Genomic_DNA"/>
</dbReference>
<keyword evidence="2" id="KW-1185">Reference proteome</keyword>
<organism evidence="1 2">
    <name type="scientific">Gossypium harknessii</name>
    <dbReference type="NCBI Taxonomy" id="34285"/>
    <lineage>
        <taxon>Eukaryota</taxon>
        <taxon>Viridiplantae</taxon>
        <taxon>Streptophyta</taxon>
        <taxon>Embryophyta</taxon>
        <taxon>Tracheophyta</taxon>
        <taxon>Spermatophyta</taxon>
        <taxon>Magnoliopsida</taxon>
        <taxon>eudicotyledons</taxon>
        <taxon>Gunneridae</taxon>
        <taxon>Pentapetalae</taxon>
        <taxon>rosids</taxon>
        <taxon>malvids</taxon>
        <taxon>Malvales</taxon>
        <taxon>Malvaceae</taxon>
        <taxon>Malvoideae</taxon>
        <taxon>Gossypium</taxon>
    </lineage>
</organism>
<evidence type="ECO:0000313" key="2">
    <source>
        <dbReference type="Proteomes" id="UP000593560"/>
    </source>
</evidence>
<dbReference type="AlphaFoldDB" id="A0A7J9I5L6"/>
<accession>A0A7J9I5L6</accession>
<sequence>MAIKIDLEKAYDWVHGISLMIHSMVQSW</sequence>